<organism evidence="1 2">
    <name type="scientific">Elysia marginata</name>
    <dbReference type="NCBI Taxonomy" id="1093978"/>
    <lineage>
        <taxon>Eukaryota</taxon>
        <taxon>Metazoa</taxon>
        <taxon>Spiralia</taxon>
        <taxon>Lophotrochozoa</taxon>
        <taxon>Mollusca</taxon>
        <taxon>Gastropoda</taxon>
        <taxon>Heterobranchia</taxon>
        <taxon>Euthyneura</taxon>
        <taxon>Panpulmonata</taxon>
        <taxon>Sacoglossa</taxon>
        <taxon>Placobranchoidea</taxon>
        <taxon>Plakobranchidae</taxon>
        <taxon>Elysia</taxon>
    </lineage>
</organism>
<dbReference type="SUPFAM" id="SSF56672">
    <property type="entry name" value="DNA/RNA polymerases"/>
    <property type="match status" value="1"/>
</dbReference>
<dbReference type="EMBL" id="BMAT01004933">
    <property type="protein sequence ID" value="GFR84169.1"/>
    <property type="molecule type" value="Genomic_DNA"/>
</dbReference>
<dbReference type="Gene3D" id="3.10.10.10">
    <property type="entry name" value="HIV Type 1 Reverse Transcriptase, subunit A, domain 1"/>
    <property type="match status" value="1"/>
</dbReference>
<sequence>MDLKGQRLIEADTYFSSPCSISHIHNLELAPIEQASNKFKKIRLNFPDLLKPTLSTAAVKHGVQHHIITTGPPISSRDRRLAPHKLANANKELLEMESMGIVRKSNSPWALPLHMVEKSDGGWRPAEITVVLMMQQPLIDTQFLTFMISFHSWLGKQFFSKIDLVRGYHQIPMQMTYPKLP</sequence>
<dbReference type="InterPro" id="IPR043502">
    <property type="entry name" value="DNA/RNA_pol_sf"/>
</dbReference>
<proteinExistence type="predicted"/>
<evidence type="ECO:0000313" key="1">
    <source>
        <dbReference type="EMBL" id="GFR84169.1"/>
    </source>
</evidence>
<evidence type="ECO:0000313" key="2">
    <source>
        <dbReference type="Proteomes" id="UP000762676"/>
    </source>
</evidence>
<dbReference type="PANTHER" id="PTHR24559">
    <property type="entry name" value="TRANSPOSON TY3-I GAG-POL POLYPROTEIN"/>
    <property type="match status" value="1"/>
</dbReference>
<dbReference type="AlphaFoldDB" id="A0AAV4GF72"/>
<accession>A0AAV4GF72</accession>
<reference evidence="1 2" key="1">
    <citation type="journal article" date="2021" name="Elife">
        <title>Chloroplast acquisition without the gene transfer in kleptoplastic sea slugs, Plakobranchus ocellatus.</title>
        <authorList>
            <person name="Maeda T."/>
            <person name="Takahashi S."/>
            <person name="Yoshida T."/>
            <person name="Shimamura S."/>
            <person name="Takaki Y."/>
            <person name="Nagai Y."/>
            <person name="Toyoda A."/>
            <person name="Suzuki Y."/>
            <person name="Arimoto A."/>
            <person name="Ishii H."/>
            <person name="Satoh N."/>
            <person name="Nishiyama T."/>
            <person name="Hasebe M."/>
            <person name="Maruyama T."/>
            <person name="Minagawa J."/>
            <person name="Obokata J."/>
            <person name="Shigenobu S."/>
        </authorList>
    </citation>
    <scope>NUCLEOTIDE SEQUENCE [LARGE SCALE GENOMIC DNA]</scope>
</reference>
<name>A0AAV4GF72_9GAST</name>
<gene>
    <name evidence="1" type="ORF">ElyMa_002412000</name>
</gene>
<dbReference type="InterPro" id="IPR053134">
    <property type="entry name" value="RNA-dir_DNA_polymerase"/>
</dbReference>
<dbReference type="Proteomes" id="UP000762676">
    <property type="component" value="Unassembled WGS sequence"/>
</dbReference>
<dbReference type="PANTHER" id="PTHR24559:SF444">
    <property type="entry name" value="REVERSE TRANSCRIPTASE DOMAIN-CONTAINING PROTEIN"/>
    <property type="match status" value="1"/>
</dbReference>
<keyword evidence="2" id="KW-1185">Reference proteome</keyword>
<comment type="caution">
    <text evidence="1">The sequence shown here is derived from an EMBL/GenBank/DDBJ whole genome shotgun (WGS) entry which is preliminary data.</text>
</comment>
<protein>
    <submittedName>
        <fullName evidence="1">Pol polyprotein</fullName>
    </submittedName>
</protein>